<dbReference type="SUPFAM" id="SSF53901">
    <property type="entry name" value="Thiolase-like"/>
    <property type="match status" value="1"/>
</dbReference>
<dbReference type="InterPro" id="IPR050091">
    <property type="entry name" value="PKS_NRPS_Biosynth_Enz"/>
</dbReference>
<dbReference type="Pfam" id="PF02801">
    <property type="entry name" value="Ketoacyl-synt_C"/>
    <property type="match status" value="1"/>
</dbReference>
<dbReference type="EMBL" id="RFFG01000022">
    <property type="protein sequence ID" value="RMI43914.1"/>
    <property type="molecule type" value="Genomic_DNA"/>
</dbReference>
<name>A0A3M2M2E5_9ACTN</name>
<dbReference type="GO" id="GO:0071770">
    <property type="term" value="P:DIM/DIP cell wall layer assembly"/>
    <property type="evidence" value="ECO:0007669"/>
    <property type="project" value="TreeGrafter"/>
</dbReference>
<gene>
    <name evidence="4" type="ORF">EBO15_14520</name>
</gene>
<keyword evidence="2" id="KW-0597">Phosphoprotein</keyword>
<dbReference type="InterPro" id="IPR014031">
    <property type="entry name" value="Ketoacyl_synth_C"/>
</dbReference>
<keyword evidence="5" id="KW-1185">Reference proteome</keyword>
<evidence type="ECO:0000313" key="4">
    <source>
        <dbReference type="EMBL" id="RMI43914.1"/>
    </source>
</evidence>
<evidence type="ECO:0000256" key="1">
    <source>
        <dbReference type="ARBA" id="ARBA00022450"/>
    </source>
</evidence>
<dbReference type="GO" id="GO:0005737">
    <property type="term" value="C:cytoplasm"/>
    <property type="evidence" value="ECO:0007669"/>
    <property type="project" value="TreeGrafter"/>
</dbReference>
<dbReference type="Gene3D" id="3.40.47.10">
    <property type="match status" value="1"/>
</dbReference>
<dbReference type="Pfam" id="PF00109">
    <property type="entry name" value="ketoacyl-synt"/>
    <property type="match status" value="1"/>
</dbReference>
<dbReference type="Pfam" id="PF16197">
    <property type="entry name" value="KAsynt_C_assoc"/>
    <property type="match status" value="1"/>
</dbReference>
<dbReference type="InterPro" id="IPR032821">
    <property type="entry name" value="PKS_assoc"/>
</dbReference>
<dbReference type="SMART" id="SM00827">
    <property type="entry name" value="PKS_AT"/>
    <property type="match status" value="1"/>
</dbReference>
<dbReference type="GO" id="GO:0004312">
    <property type="term" value="F:fatty acid synthase activity"/>
    <property type="evidence" value="ECO:0007669"/>
    <property type="project" value="TreeGrafter"/>
</dbReference>
<keyword evidence="1" id="KW-0596">Phosphopantetheine</keyword>
<dbReference type="PANTHER" id="PTHR43775">
    <property type="entry name" value="FATTY ACID SYNTHASE"/>
    <property type="match status" value="1"/>
</dbReference>
<dbReference type="Pfam" id="PF00698">
    <property type="entry name" value="Acyl_transf_1"/>
    <property type="match status" value="1"/>
</dbReference>
<dbReference type="InterPro" id="IPR016035">
    <property type="entry name" value="Acyl_Trfase/lysoPLipase"/>
</dbReference>
<dbReference type="AlphaFoldDB" id="A0A3M2M2E5"/>
<feature type="domain" description="Ketosynthase family 3 (KS3)" evidence="3">
    <location>
        <begin position="6"/>
        <end position="429"/>
    </location>
</feature>
<dbReference type="GO" id="GO:0005886">
    <property type="term" value="C:plasma membrane"/>
    <property type="evidence" value="ECO:0007669"/>
    <property type="project" value="TreeGrafter"/>
</dbReference>
<comment type="caution">
    <text evidence="4">The sequence shown here is derived from an EMBL/GenBank/DDBJ whole genome shotgun (WGS) entry which is preliminary data.</text>
</comment>
<dbReference type="Gene3D" id="3.30.70.250">
    <property type="entry name" value="Malonyl-CoA ACP transacylase, ACP-binding"/>
    <property type="match status" value="1"/>
</dbReference>
<dbReference type="InterPro" id="IPR016039">
    <property type="entry name" value="Thiolase-like"/>
</dbReference>
<organism evidence="4 5">
    <name type="scientific">Actinomadura harenae</name>
    <dbReference type="NCBI Taxonomy" id="2483351"/>
    <lineage>
        <taxon>Bacteria</taxon>
        <taxon>Bacillati</taxon>
        <taxon>Actinomycetota</taxon>
        <taxon>Actinomycetes</taxon>
        <taxon>Streptosporangiales</taxon>
        <taxon>Thermomonosporaceae</taxon>
        <taxon>Actinomadura</taxon>
    </lineage>
</organism>
<dbReference type="PANTHER" id="PTHR43775:SF37">
    <property type="entry name" value="SI:DKEY-61P9.11"/>
    <property type="match status" value="1"/>
</dbReference>
<dbReference type="InterPro" id="IPR014030">
    <property type="entry name" value="Ketoacyl_synth_N"/>
</dbReference>
<protein>
    <submittedName>
        <fullName evidence="4">Polyketide synthase</fullName>
    </submittedName>
</protein>
<dbReference type="InterPro" id="IPR001227">
    <property type="entry name" value="Ac_transferase_dom_sf"/>
</dbReference>
<dbReference type="SUPFAM" id="SSF52151">
    <property type="entry name" value="FabD/lysophospholipase-like"/>
    <property type="match status" value="1"/>
</dbReference>
<accession>A0A3M2M2E5</accession>
<dbReference type="PROSITE" id="PS52004">
    <property type="entry name" value="KS3_2"/>
    <property type="match status" value="1"/>
</dbReference>
<dbReference type="Gene3D" id="3.40.366.10">
    <property type="entry name" value="Malonyl-Coenzyme A Acyl Carrier Protein, domain 2"/>
    <property type="match status" value="1"/>
</dbReference>
<evidence type="ECO:0000313" key="5">
    <source>
        <dbReference type="Proteomes" id="UP000282674"/>
    </source>
</evidence>
<dbReference type="CDD" id="cd00833">
    <property type="entry name" value="PKS"/>
    <property type="match status" value="1"/>
</dbReference>
<proteinExistence type="predicted"/>
<reference evidence="4 5" key="1">
    <citation type="submission" date="2018-10" db="EMBL/GenBank/DDBJ databases">
        <title>Isolation from soil.</title>
        <authorList>
            <person name="Hu J."/>
        </authorList>
    </citation>
    <scope>NUCLEOTIDE SEQUENCE [LARGE SCALE GENOMIC DNA]</scope>
    <source>
        <strain evidence="4 5">NEAU-Ht49</strain>
    </source>
</reference>
<dbReference type="Proteomes" id="UP000282674">
    <property type="component" value="Unassembled WGS sequence"/>
</dbReference>
<dbReference type="InterPro" id="IPR020841">
    <property type="entry name" value="PKS_Beta-ketoAc_synthase_dom"/>
</dbReference>
<sequence>MSASRERSIAVIGVGCRFPGGVDSAAGLWRLAAEGRQTAGPVPADRWDAARLAALHDPGLVARAAQGCFLDGDVWSWDPRAFSVAANEERWVDPQFRLLMEVAWEAVEHTGVPMDRMRGSRTGVYVGTYAPDNLFREARPVEDAPNSSYLFGNFTAGAAGRVAFAMDLRGPVMVVSTHCSSGLVAMDVACGALTLGECDMALAGGVLLMLSPETHYFEAPLLLSERGACLAFDARADGYVRGEGAGVLVLQRLEDALEAGARVLAVIRGSAVNNDGQAGRLTAPSTDLQQRVFREAVARAGVDPGDVGLVEAHGPGTALGDPIEYTSIQAVYGQGRGRCALGSVKTNIGHSEPVSGIAGVIKAVECLRRGRVPPNRGFEVWNPAIPRAEESRLFVPTDLTDWPVAGAARLAAVCSYGVTGTNAHTILEAAPSGPSRRARASQARLFLVSAGSAGALSAGAERLGAWIEGDGAECDLADVAHTLAVRRRHADHRLAVVAGTRGELAGRERVVTGVPVLPPDHAGPVLVFTGQGSQRPGMGRALLASEPVFAAAVDELEPLVRAESGLSLREMIAGPGELTGIERIQPALFGVQVALAALWRSWGVVPAAVIGQSLGEVAAAVVAGVLSPADGAKVICRRSALLSTISGGAMASVLLDAGTVRAALGEVGADGVCVAVEAGPGITVISGDVAQVAGLVERWNAAGGRGPGDRCGGRLALAAGRPDPGRPARRAGRSLRYGAWRRVLLHGERGSVCSGSAGRGVLGA</sequence>
<evidence type="ECO:0000259" key="3">
    <source>
        <dbReference type="PROSITE" id="PS52004"/>
    </source>
</evidence>
<evidence type="ECO:0000256" key="2">
    <source>
        <dbReference type="ARBA" id="ARBA00022553"/>
    </source>
</evidence>
<dbReference type="InterPro" id="IPR014043">
    <property type="entry name" value="Acyl_transferase_dom"/>
</dbReference>
<dbReference type="GO" id="GO:0006633">
    <property type="term" value="P:fatty acid biosynthetic process"/>
    <property type="evidence" value="ECO:0007669"/>
    <property type="project" value="TreeGrafter"/>
</dbReference>
<dbReference type="SMART" id="SM00825">
    <property type="entry name" value="PKS_KS"/>
    <property type="match status" value="1"/>
</dbReference>